<protein>
    <submittedName>
        <fullName evidence="1">Uncharacterized protein</fullName>
    </submittedName>
</protein>
<organism evidence="1 2">
    <name type="scientific">Trapa incisa</name>
    <dbReference type="NCBI Taxonomy" id="236973"/>
    <lineage>
        <taxon>Eukaryota</taxon>
        <taxon>Viridiplantae</taxon>
        <taxon>Streptophyta</taxon>
        <taxon>Embryophyta</taxon>
        <taxon>Tracheophyta</taxon>
        <taxon>Spermatophyta</taxon>
        <taxon>Magnoliopsida</taxon>
        <taxon>eudicotyledons</taxon>
        <taxon>Gunneridae</taxon>
        <taxon>Pentapetalae</taxon>
        <taxon>rosids</taxon>
        <taxon>malvids</taxon>
        <taxon>Myrtales</taxon>
        <taxon>Lythraceae</taxon>
        <taxon>Trapa</taxon>
    </lineage>
</organism>
<name>A0AAN7KKZ9_9MYRT</name>
<comment type="caution">
    <text evidence="1">The sequence shown here is derived from an EMBL/GenBank/DDBJ whole genome shotgun (WGS) entry which is preliminary data.</text>
</comment>
<keyword evidence="2" id="KW-1185">Reference proteome</keyword>
<proteinExistence type="predicted"/>
<dbReference type="Proteomes" id="UP001345219">
    <property type="component" value="Chromosome 7"/>
</dbReference>
<dbReference type="AlphaFoldDB" id="A0AAN7KKZ9"/>
<reference evidence="1 2" key="1">
    <citation type="journal article" date="2023" name="Hortic Res">
        <title>Pangenome of water caltrop reveals structural variations and asymmetric subgenome divergence after allopolyploidization.</title>
        <authorList>
            <person name="Zhang X."/>
            <person name="Chen Y."/>
            <person name="Wang L."/>
            <person name="Yuan Y."/>
            <person name="Fang M."/>
            <person name="Shi L."/>
            <person name="Lu R."/>
            <person name="Comes H.P."/>
            <person name="Ma Y."/>
            <person name="Chen Y."/>
            <person name="Huang G."/>
            <person name="Zhou Y."/>
            <person name="Zheng Z."/>
            <person name="Qiu Y."/>
        </authorList>
    </citation>
    <scope>NUCLEOTIDE SEQUENCE [LARGE SCALE GENOMIC DNA]</scope>
    <source>
        <tissue evidence="1">Roots</tissue>
    </source>
</reference>
<sequence length="85" mass="9293">MYLYGTAGVDRLSEDPNLCNGHCAIPVRIVSVFGLILEEFSHAKIQSPNVKLLDCLCNKESTIFLFGRQEQGGTRYWSGGVGVDG</sequence>
<dbReference type="EMBL" id="JAXIOK010000007">
    <property type="protein sequence ID" value="KAK4766598.1"/>
    <property type="molecule type" value="Genomic_DNA"/>
</dbReference>
<evidence type="ECO:0000313" key="2">
    <source>
        <dbReference type="Proteomes" id="UP001345219"/>
    </source>
</evidence>
<evidence type="ECO:0000313" key="1">
    <source>
        <dbReference type="EMBL" id="KAK4766598.1"/>
    </source>
</evidence>
<gene>
    <name evidence="1" type="ORF">SAY87_008240</name>
</gene>
<accession>A0AAN7KKZ9</accession>